<dbReference type="Proteomes" id="UP000295070">
    <property type="component" value="Chromosome 17"/>
</dbReference>
<feature type="compositionally biased region" description="Polar residues" evidence="1">
    <location>
        <begin position="129"/>
        <end position="145"/>
    </location>
</feature>
<name>A0A484CAM3_PERFV</name>
<evidence type="ECO:0000256" key="1">
    <source>
        <dbReference type="SAM" id="MobiDB-lite"/>
    </source>
</evidence>
<dbReference type="EMBL" id="SCKG01000017">
    <property type="protein sequence ID" value="TDH00969.1"/>
    <property type="molecule type" value="Genomic_DNA"/>
</dbReference>
<proteinExistence type="predicted"/>
<evidence type="ECO:0000313" key="3">
    <source>
        <dbReference type="Proteomes" id="UP000295070"/>
    </source>
</evidence>
<feature type="region of interest" description="Disordered" evidence="1">
    <location>
        <begin position="72"/>
        <end position="92"/>
    </location>
</feature>
<evidence type="ECO:0000313" key="2">
    <source>
        <dbReference type="EMBL" id="TDH00969.1"/>
    </source>
</evidence>
<dbReference type="AlphaFoldDB" id="A0A484CAM3"/>
<comment type="caution">
    <text evidence="2">The sequence shown here is derived from an EMBL/GenBank/DDBJ whole genome shotgun (WGS) entry which is preliminary data.</text>
</comment>
<protein>
    <recommendedName>
        <fullName evidence="4">DUF4657 domain-containing protein</fullName>
    </recommendedName>
</protein>
<evidence type="ECO:0008006" key="4">
    <source>
        <dbReference type="Google" id="ProtNLM"/>
    </source>
</evidence>
<feature type="region of interest" description="Disordered" evidence="1">
    <location>
        <begin position="125"/>
        <end position="145"/>
    </location>
</feature>
<sequence>MSVKRKKAGLVISWQKSFSILAPWRKGKGDRDTVLDSEVVLTKMKLFSNFQERFLMAEDDVSTMSTVSVTEQDISDPTKASEVNSHLDDKSGQLRMESDSDYLSAIFLHSQLPRLYKFESEDSGVELTSGANSPSTPTGSEQSFMVHSRESSCNTCNLNSDPTTLPDKLVTYAQTSEIKQAEDSVDNSPGTAVDTQDNVFVHSEELSSAARVELHIDEEVDRDQCRASGLSPERHEEMMSGQLKENSAVSERTCLEDTRPGKQTSTGVCDDVTATDFQPEPIRRSATSDSLREYMDECCRLSEAQQRSNPLGSGLSYLEHICQLIEKIGQLQETNLQLQRHICSLQKDDRMTKTKEDFFQQHCSCGAASLAFHDVHKRHFRSECLSPSGTLSDLSTIHEVTRHPALISARRDVSAEGLTPVSLWRKGLNRRSYTEGEARFLGDSTDGLTAPQRMLSENCTWGRVKDLVRKSKLRNQSRLGLTSTSLKMSCPQLYMPDLEPTEPAARNRNSMIALGHQSKLDFPWLQ</sequence>
<reference evidence="2 3" key="1">
    <citation type="submission" date="2019-01" db="EMBL/GenBank/DDBJ databases">
        <title>A chromosome-scale genome assembly of the yellow perch, Perca flavescens.</title>
        <authorList>
            <person name="Feron R."/>
            <person name="Morvezen R."/>
            <person name="Bestin A."/>
            <person name="Haffray P."/>
            <person name="Klopp C."/>
            <person name="Zahm M."/>
            <person name="Cabau C."/>
            <person name="Roques C."/>
            <person name="Donnadieu C."/>
            <person name="Bouchez O."/>
            <person name="Christie M."/>
            <person name="Larson W."/>
            <person name="Guiguen Y."/>
        </authorList>
    </citation>
    <scope>NUCLEOTIDE SEQUENCE [LARGE SCALE GENOMIC DNA]</scope>
    <source>
        <strain evidence="2">YP-PL-M2</strain>
        <tissue evidence="2">Blood</tissue>
    </source>
</reference>
<accession>A0A484CAM3</accession>
<gene>
    <name evidence="2" type="ORF">EPR50_G00175350</name>
</gene>
<organism evidence="2 3">
    <name type="scientific">Perca flavescens</name>
    <name type="common">American yellow perch</name>
    <name type="synonym">Morone flavescens</name>
    <dbReference type="NCBI Taxonomy" id="8167"/>
    <lineage>
        <taxon>Eukaryota</taxon>
        <taxon>Metazoa</taxon>
        <taxon>Chordata</taxon>
        <taxon>Craniata</taxon>
        <taxon>Vertebrata</taxon>
        <taxon>Euteleostomi</taxon>
        <taxon>Actinopterygii</taxon>
        <taxon>Neopterygii</taxon>
        <taxon>Teleostei</taxon>
        <taxon>Neoteleostei</taxon>
        <taxon>Acanthomorphata</taxon>
        <taxon>Eupercaria</taxon>
        <taxon>Perciformes</taxon>
        <taxon>Percoidei</taxon>
        <taxon>Percidae</taxon>
        <taxon>Percinae</taxon>
        <taxon>Perca</taxon>
    </lineage>
</organism>
<keyword evidence="3" id="KW-1185">Reference proteome</keyword>